<dbReference type="Proteomes" id="UP000789759">
    <property type="component" value="Unassembled WGS sequence"/>
</dbReference>
<accession>A0A9N9N6H3</accession>
<reference evidence="1" key="1">
    <citation type="submission" date="2021-06" db="EMBL/GenBank/DDBJ databases">
        <authorList>
            <person name="Kallberg Y."/>
            <person name="Tangrot J."/>
            <person name="Rosling A."/>
        </authorList>
    </citation>
    <scope>NUCLEOTIDE SEQUENCE</scope>
    <source>
        <strain evidence="1">FL966</strain>
    </source>
</reference>
<protein>
    <submittedName>
        <fullName evidence="1">3953_t:CDS:1</fullName>
    </submittedName>
</protein>
<dbReference type="AlphaFoldDB" id="A0A9N9N6H3"/>
<name>A0A9N9N6H3_9GLOM</name>
<organism evidence="1 2">
    <name type="scientific">Cetraspora pellucida</name>
    <dbReference type="NCBI Taxonomy" id="1433469"/>
    <lineage>
        <taxon>Eukaryota</taxon>
        <taxon>Fungi</taxon>
        <taxon>Fungi incertae sedis</taxon>
        <taxon>Mucoromycota</taxon>
        <taxon>Glomeromycotina</taxon>
        <taxon>Glomeromycetes</taxon>
        <taxon>Diversisporales</taxon>
        <taxon>Gigasporaceae</taxon>
        <taxon>Cetraspora</taxon>
    </lineage>
</organism>
<evidence type="ECO:0000313" key="1">
    <source>
        <dbReference type="EMBL" id="CAG8704882.1"/>
    </source>
</evidence>
<sequence>MPNNYTSTKTSSTIELDSGQDYDRVRFRTSSIVELDSEQVTIKLNSEQSSIIDLKSDLEQVA</sequence>
<dbReference type="EMBL" id="CAJVQA010011201">
    <property type="protein sequence ID" value="CAG8704882.1"/>
    <property type="molecule type" value="Genomic_DNA"/>
</dbReference>
<gene>
    <name evidence="1" type="ORF">CPELLU_LOCUS12016</name>
</gene>
<comment type="caution">
    <text evidence="1">The sequence shown here is derived from an EMBL/GenBank/DDBJ whole genome shotgun (WGS) entry which is preliminary data.</text>
</comment>
<evidence type="ECO:0000313" key="2">
    <source>
        <dbReference type="Proteomes" id="UP000789759"/>
    </source>
</evidence>
<keyword evidence="2" id="KW-1185">Reference proteome</keyword>
<proteinExistence type="predicted"/>